<feature type="compositionally biased region" description="Low complexity" evidence="3">
    <location>
        <begin position="31"/>
        <end position="55"/>
    </location>
</feature>
<dbReference type="Proteomes" id="UP000638263">
    <property type="component" value="Unassembled WGS sequence"/>
</dbReference>
<gene>
    <name evidence="5" type="ORF">GCM10011588_59450</name>
</gene>
<comment type="caution">
    <text evidence="5">The sequence shown here is derived from an EMBL/GenBank/DDBJ whole genome shotgun (WGS) entry which is preliminary data.</text>
</comment>
<evidence type="ECO:0008006" key="7">
    <source>
        <dbReference type="Google" id="ProtNLM"/>
    </source>
</evidence>
<keyword evidence="4" id="KW-0812">Transmembrane</keyword>
<accession>A0A917RUY0</accession>
<feature type="region of interest" description="Disordered" evidence="3">
    <location>
        <begin position="1"/>
        <end position="95"/>
    </location>
</feature>
<feature type="transmembrane region" description="Helical" evidence="4">
    <location>
        <begin position="100"/>
        <end position="123"/>
    </location>
</feature>
<dbReference type="EMBL" id="BMMH01000019">
    <property type="protein sequence ID" value="GGL36840.1"/>
    <property type="molecule type" value="Genomic_DNA"/>
</dbReference>
<reference evidence="5" key="1">
    <citation type="journal article" date="2014" name="Int. J. Syst. Evol. Microbiol.">
        <title>Complete genome sequence of Corynebacterium casei LMG S-19264T (=DSM 44701T), isolated from a smear-ripened cheese.</title>
        <authorList>
            <consortium name="US DOE Joint Genome Institute (JGI-PGF)"/>
            <person name="Walter F."/>
            <person name="Albersmeier A."/>
            <person name="Kalinowski J."/>
            <person name="Ruckert C."/>
        </authorList>
    </citation>
    <scope>NUCLEOTIDE SEQUENCE</scope>
    <source>
        <strain evidence="5">CGMCC 4.3508</strain>
    </source>
</reference>
<evidence type="ECO:0000256" key="3">
    <source>
        <dbReference type="SAM" id="MobiDB-lite"/>
    </source>
</evidence>
<evidence type="ECO:0000313" key="6">
    <source>
        <dbReference type="Proteomes" id="UP000638263"/>
    </source>
</evidence>
<sequence length="263" mass="26790">MSDDKSVEAGTGEAEETVNPAAGAADEKIAAADSEAVAGESKSAAAESSSAARDSGPTESVKPGGDRPDGDVVRSVKPGGDPARAGSEGPRSTSRPARPLIAALVAAAVLLLGAVGVAGYLFVQERDKSATLAAYEEARQAACRYAPVLANYDAKNLDPYFSAVTAGATGDWKREFETTTAELREALVAGQVVSAAGDIQCAVKSADETSAETVVVIGQTISSLGTRGQPAPGQLSMVMRMQKIDGNWLVDQMITPLAPSPAP</sequence>
<dbReference type="AlphaFoldDB" id="A0A917RUY0"/>
<dbReference type="RefSeq" id="WP_058856549.1">
    <property type="nucleotide sequence ID" value="NZ_BMMH01000019.1"/>
</dbReference>
<protein>
    <recommendedName>
        <fullName evidence="7">Mce-associated membrane protein</fullName>
    </recommendedName>
</protein>
<keyword evidence="4" id="KW-1133">Transmembrane helix</keyword>
<reference evidence="5" key="2">
    <citation type="submission" date="2020-09" db="EMBL/GenBank/DDBJ databases">
        <authorList>
            <person name="Sun Q."/>
            <person name="Zhou Y."/>
        </authorList>
    </citation>
    <scope>NUCLEOTIDE SEQUENCE</scope>
    <source>
        <strain evidence="5">CGMCC 4.3508</strain>
    </source>
</reference>
<evidence type="ECO:0000256" key="4">
    <source>
        <dbReference type="SAM" id="Phobius"/>
    </source>
</evidence>
<keyword evidence="6" id="KW-1185">Reference proteome</keyword>
<dbReference type="PANTHER" id="PTHR37042">
    <property type="entry name" value="OUTER MEMBRANE PROTEIN RV1973"/>
    <property type="match status" value="1"/>
</dbReference>
<comment type="subcellular location">
    <subcellularLocation>
        <location evidence="1">Membrane</location>
    </subcellularLocation>
</comment>
<organism evidence="5 6">
    <name type="scientific">Nocardia jinanensis</name>
    <dbReference type="NCBI Taxonomy" id="382504"/>
    <lineage>
        <taxon>Bacteria</taxon>
        <taxon>Bacillati</taxon>
        <taxon>Actinomycetota</taxon>
        <taxon>Actinomycetes</taxon>
        <taxon>Mycobacteriales</taxon>
        <taxon>Nocardiaceae</taxon>
        <taxon>Nocardia</taxon>
    </lineage>
</organism>
<evidence type="ECO:0000313" key="5">
    <source>
        <dbReference type="EMBL" id="GGL36840.1"/>
    </source>
</evidence>
<evidence type="ECO:0000256" key="1">
    <source>
        <dbReference type="ARBA" id="ARBA00004370"/>
    </source>
</evidence>
<proteinExistence type="predicted"/>
<keyword evidence="2 4" id="KW-0472">Membrane</keyword>
<dbReference type="PANTHER" id="PTHR37042:SF4">
    <property type="entry name" value="OUTER MEMBRANE PROTEIN RV1973"/>
    <property type="match status" value="1"/>
</dbReference>
<feature type="compositionally biased region" description="Basic and acidic residues" evidence="3">
    <location>
        <begin position="64"/>
        <end position="74"/>
    </location>
</feature>
<name>A0A917RUY0_9NOCA</name>
<dbReference type="GO" id="GO:0016020">
    <property type="term" value="C:membrane"/>
    <property type="evidence" value="ECO:0007669"/>
    <property type="project" value="UniProtKB-SubCell"/>
</dbReference>
<evidence type="ECO:0000256" key="2">
    <source>
        <dbReference type="ARBA" id="ARBA00023136"/>
    </source>
</evidence>